<organism evidence="3 4">
    <name type="scientific">Glycomyces mayteni</name>
    <dbReference type="NCBI Taxonomy" id="543887"/>
    <lineage>
        <taxon>Bacteria</taxon>
        <taxon>Bacillati</taxon>
        <taxon>Actinomycetota</taxon>
        <taxon>Actinomycetes</taxon>
        <taxon>Glycomycetales</taxon>
        <taxon>Glycomycetaceae</taxon>
        <taxon>Glycomyces</taxon>
    </lineage>
</organism>
<keyword evidence="4" id="KW-1185">Reference proteome</keyword>
<protein>
    <recommendedName>
        <fullName evidence="5">DUF3618 domain-containing protein</fullName>
    </recommendedName>
</protein>
<reference evidence="4" key="1">
    <citation type="journal article" date="2019" name="Int. J. Syst. Evol. Microbiol.">
        <title>The Global Catalogue of Microorganisms (GCM) 10K type strain sequencing project: providing services to taxonomists for standard genome sequencing and annotation.</title>
        <authorList>
            <consortium name="The Broad Institute Genomics Platform"/>
            <consortium name="The Broad Institute Genome Sequencing Center for Infectious Disease"/>
            <person name="Wu L."/>
            <person name="Ma J."/>
        </authorList>
    </citation>
    <scope>NUCLEOTIDE SEQUENCE [LARGE SCALE GENOMIC DNA]</scope>
    <source>
        <strain evidence="4">KACC 12634</strain>
    </source>
</reference>
<comment type="caution">
    <text evidence="3">The sequence shown here is derived from an EMBL/GenBank/DDBJ whole genome shotgun (WGS) entry which is preliminary data.</text>
</comment>
<accession>A0ABW2D7M2</accession>
<keyword evidence="2" id="KW-1133">Transmembrane helix</keyword>
<feature type="compositionally biased region" description="Basic residues" evidence="1">
    <location>
        <begin position="204"/>
        <end position="217"/>
    </location>
</feature>
<feature type="region of interest" description="Disordered" evidence="1">
    <location>
        <begin position="179"/>
        <end position="217"/>
    </location>
</feature>
<keyword evidence="2" id="KW-0812">Transmembrane</keyword>
<name>A0ABW2D7M2_9ACTN</name>
<feature type="compositionally biased region" description="Basic and acidic residues" evidence="1">
    <location>
        <begin position="32"/>
        <end position="49"/>
    </location>
</feature>
<dbReference type="EMBL" id="JBHSYS010000002">
    <property type="protein sequence ID" value="MFC6956956.1"/>
    <property type="molecule type" value="Genomic_DNA"/>
</dbReference>
<evidence type="ECO:0000313" key="4">
    <source>
        <dbReference type="Proteomes" id="UP001596470"/>
    </source>
</evidence>
<evidence type="ECO:0000256" key="1">
    <source>
        <dbReference type="SAM" id="MobiDB-lite"/>
    </source>
</evidence>
<proteinExistence type="predicted"/>
<evidence type="ECO:0000256" key="2">
    <source>
        <dbReference type="SAM" id="Phobius"/>
    </source>
</evidence>
<dbReference type="Proteomes" id="UP001596470">
    <property type="component" value="Unassembled WGS sequence"/>
</dbReference>
<evidence type="ECO:0000313" key="3">
    <source>
        <dbReference type="EMBL" id="MFC6956956.1"/>
    </source>
</evidence>
<evidence type="ECO:0008006" key="5">
    <source>
        <dbReference type="Google" id="ProtNLM"/>
    </source>
</evidence>
<feature type="transmembrane region" description="Helical" evidence="2">
    <location>
        <begin position="115"/>
        <end position="135"/>
    </location>
</feature>
<feature type="region of interest" description="Disordered" evidence="1">
    <location>
        <begin position="1"/>
        <end position="78"/>
    </location>
</feature>
<gene>
    <name evidence="3" type="ORF">ACFQS3_07080</name>
</gene>
<sequence length="217" mass="23277">MTRTNTHPADMPPGTGLAPPSSTGMPYQPDVEVVRRDEAAEHEHRHDWAEPDEGNAEPREPRSEPQSTVEELMREADHARDRINDAVAELRDRLGLAPDAEHAHGPFAPVRRHPFTVAVAAAGAVTATVVTVAVTRGHRRSESRSARDSARLAAASAGLAAKHGGAAVKLAAGDAVKATRRGRKSGRKQFDRAVSAVGSAAGRIRPRRSKLRRMVGR</sequence>
<keyword evidence="2" id="KW-0472">Membrane</keyword>
<dbReference type="RefSeq" id="WP_382347730.1">
    <property type="nucleotide sequence ID" value="NZ_JBHMBP010000002.1"/>
</dbReference>